<dbReference type="GO" id="GO:0003735">
    <property type="term" value="F:structural constituent of ribosome"/>
    <property type="evidence" value="ECO:0007669"/>
    <property type="project" value="TreeGrafter"/>
</dbReference>
<name>A0A6P8BNF3_PYRGI</name>
<dbReference type="PANTHER" id="PTHR28184">
    <property type="entry name" value="MITOCHONDRIAL HOMOLOGOUS RECOMBINATION PROTEIN 1"/>
    <property type="match status" value="1"/>
</dbReference>
<evidence type="ECO:0000256" key="4">
    <source>
        <dbReference type="ARBA" id="ARBA00023015"/>
    </source>
</evidence>
<dbReference type="KEGG" id="pgri:PgNI_00869"/>
<evidence type="ECO:0000256" key="6">
    <source>
        <dbReference type="ARBA" id="ARBA00023163"/>
    </source>
</evidence>
<comment type="similarity">
    <text evidence="2">Belongs to the mitochondrion-specific ribosomal protein mL67 family.</text>
</comment>
<dbReference type="InterPro" id="IPR024629">
    <property type="entry name" value="Ribosomal_mL67"/>
</dbReference>
<reference evidence="10" key="1">
    <citation type="journal article" date="2019" name="Mol. Biol. Evol.">
        <title>Blast fungal genomes show frequent chromosomal changes, gene gains and losses, and effector gene turnover.</title>
        <authorList>
            <person name="Gomez Luciano L.B."/>
            <person name="Jason Tsai I."/>
            <person name="Chuma I."/>
            <person name="Tosa Y."/>
            <person name="Chen Y.H."/>
            <person name="Li J.Y."/>
            <person name="Li M.Y."/>
            <person name="Jade Lu M.Y."/>
            <person name="Nakayashiki H."/>
            <person name="Li W.H."/>
        </authorList>
    </citation>
    <scope>NUCLEOTIDE SEQUENCE</scope>
    <source>
        <strain evidence="10">NI907</strain>
    </source>
</reference>
<evidence type="ECO:0000256" key="5">
    <source>
        <dbReference type="ARBA" id="ARBA00023128"/>
    </source>
</evidence>
<accession>A0A6P8BNF3</accession>
<keyword evidence="9" id="KW-1185">Reference proteome</keyword>
<dbReference type="GeneID" id="41955860"/>
<evidence type="ECO:0000313" key="10">
    <source>
        <dbReference type="RefSeq" id="XP_030988377.1"/>
    </source>
</evidence>
<dbReference type="GO" id="GO:0003697">
    <property type="term" value="F:single-stranded DNA binding"/>
    <property type="evidence" value="ECO:0007669"/>
    <property type="project" value="InterPro"/>
</dbReference>
<evidence type="ECO:0000256" key="7">
    <source>
        <dbReference type="ARBA" id="ARBA00023274"/>
    </source>
</evidence>
<keyword evidence="4" id="KW-0805">Transcription regulation</keyword>
<dbReference type="RefSeq" id="XP_030988377.1">
    <property type="nucleotide sequence ID" value="XM_031120946.1"/>
</dbReference>
<proteinExistence type="inferred from homology"/>
<comment type="subcellular location">
    <subcellularLocation>
        <location evidence="1">Mitochondrion</location>
    </subcellularLocation>
</comment>
<evidence type="ECO:0000256" key="1">
    <source>
        <dbReference type="ARBA" id="ARBA00004173"/>
    </source>
</evidence>
<protein>
    <recommendedName>
        <fullName evidence="8">Large ribosomal subunit protein mL67</fullName>
    </recommendedName>
</protein>
<dbReference type="PANTHER" id="PTHR28184:SF1">
    <property type="entry name" value="LARGE RIBOSOMAL SUBUNIT PROTEIN ML67"/>
    <property type="match status" value="1"/>
</dbReference>
<reference evidence="10" key="2">
    <citation type="submission" date="2019-10" db="EMBL/GenBank/DDBJ databases">
        <authorList>
            <consortium name="NCBI Genome Project"/>
        </authorList>
    </citation>
    <scope>NUCLEOTIDE SEQUENCE</scope>
    <source>
        <strain evidence="10">NI907</strain>
    </source>
</reference>
<evidence type="ECO:0000256" key="8">
    <source>
        <dbReference type="ARBA" id="ARBA00035185"/>
    </source>
</evidence>
<reference evidence="10" key="3">
    <citation type="submission" date="2025-08" db="UniProtKB">
        <authorList>
            <consortium name="RefSeq"/>
        </authorList>
    </citation>
    <scope>IDENTIFICATION</scope>
    <source>
        <strain evidence="10">NI907</strain>
    </source>
</reference>
<sequence>MNSSTPLTSFLRFSVGVSRISVRNESTWARYRPDEARKRFRHKKMDEAGFSETHGEELWVFNHLTTDQIIYSTKPVLDHNRALKQLPFNGKKSKPAKLRKDYWKPMAKIRFPKGEGEVGRSVFQALREFKRRHELEWGYQAESLYNQSRSDRAKDLNRQKANAIADMAAVLGGAGKGNLIQHTIVQVTPGAEKGAEPVTQLKVVPATVFWANKHDPEFAASWPENVKHRLGNLEMTRSEEAELLMEEQQAGEDNGAALKAVEA</sequence>
<dbReference type="GO" id="GO:0000150">
    <property type="term" value="F:DNA strand exchange activity"/>
    <property type="evidence" value="ECO:0007669"/>
    <property type="project" value="InterPro"/>
</dbReference>
<keyword evidence="6" id="KW-0804">Transcription</keyword>
<gene>
    <name evidence="10" type="ORF">PgNI_00869</name>
</gene>
<dbReference type="Proteomes" id="UP000515153">
    <property type="component" value="Unplaced"/>
</dbReference>
<dbReference type="AlphaFoldDB" id="A0A6P8BNF3"/>
<evidence type="ECO:0000313" key="9">
    <source>
        <dbReference type="Proteomes" id="UP000515153"/>
    </source>
</evidence>
<evidence type="ECO:0000256" key="2">
    <source>
        <dbReference type="ARBA" id="ARBA00010741"/>
    </source>
</evidence>
<dbReference type="GO" id="GO:0005840">
    <property type="term" value="C:ribosome"/>
    <property type="evidence" value="ECO:0007669"/>
    <property type="project" value="UniProtKB-KW"/>
</dbReference>
<dbReference type="Pfam" id="PF12829">
    <property type="entry name" value="Mhr1"/>
    <property type="match status" value="1"/>
</dbReference>
<organism evidence="9 10">
    <name type="scientific">Pyricularia grisea</name>
    <name type="common">Crabgrass-specific blast fungus</name>
    <name type="synonym">Magnaporthe grisea</name>
    <dbReference type="NCBI Taxonomy" id="148305"/>
    <lineage>
        <taxon>Eukaryota</taxon>
        <taxon>Fungi</taxon>
        <taxon>Dikarya</taxon>
        <taxon>Ascomycota</taxon>
        <taxon>Pezizomycotina</taxon>
        <taxon>Sordariomycetes</taxon>
        <taxon>Sordariomycetidae</taxon>
        <taxon>Magnaporthales</taxon>
        <taxon>Pyriculariaceae</taxon>
        <taxon>Pyricularia</taxon>
    </lineage>
</organism>
<evidence type="ECO:0000256" key="3">
    <source>
        <dbReference type="ARBA" id="ARBA00022980"/>
    </source>
</evidence>
<keyword evidence="5" id="KW-0496">Mitochondrion</keyword>
<dbReference type="GO" id="GO:0005739">
    <property type="term" value="C:mitochondrion"/>
    <property type="evidence" value="ECO:0007669"/>
    <property type="project" value="UniProtKB-SubCell"/>
</dbReference>
<dbReference type="GO" id="GO:1990904">
    <property type="term" value="C:ribonucleoprotein complex"/>
    <property type="evidence" value="ECO:0007669"/>
    <property type="project" value="UniProtKB-KW"/>
</dbReference>
<keyword evidence="3" id="KW-0689">Ribosomal protein</keyword>
<keyword evidence="7" id="KW-0687">Ribonucleoprotein</keyword>